<evidence type="ECO:0000256" key="2">
    <source>
        <dbReference type="ARBA" id="ARBA00022692"/>
    </source>
</evidence>
<dbReference type="InterPro" id="IPR030429">
    <property type="entry name" value="Sarcospan"/>
</dbReference>
<dbReference type="GeneID" id="106515613"/>
<evidence type="ECO:0000256" key="1">
    <source>
        <dbReference type="ARBA" id="ARBA00004141"/>
    </source>
</evidence>
<keyword evidence="7" id="KW-1185">Reference proteome</keyword>
<feature type="region of interest" description="Disordered" evidence="5">
    <location>
        <begin position="1"/>
        <end position="26"/>
    </location>
</feature>
<keyword evidence="4 6" id="KW-0472">Membrane</keyword>
<dbReference type="Pfam" id="PF04103">
    <property type="entry name" value="CD20"/>
    <property type="match status" value="1"/>
</dbReference>
<dbReference type="GO" id="GO:0016010">
    <property type="term" value="C:dystrophin-associated glycoprotein complex"/>
    <property type="evidence" value="ECO:0007669"/>
    <property type="project" value="InterPro"/>
</dbReference>
<evidence type="ECO:0000256" key="5">
    <source>
        <dbReference type="SAM" id="MobiDB-lite"/>
    </source>
</evidence>
<keyword evidence="2 6" id="KW-0812">Transmembrane</keyword>
<evidence type="ECO:0000313" key="8">
    <source>
        <dbReference type="RefSeq" id="XP_013860956.1"/>
    </source>
</evidence>
<accession>A0A2I4AZN6</accession>
<dbReference type="PANTHER" id="PTHR15260:SF1">
    <property type="entry name" value="SARCOSPAN"/>
    <property type="match status" value="1"/>
</dbReference>
<dbReference type="InterPro" id="IPR007237">
    <property type="entry name" value="CD20-like"/>
</dbReference>
<dbReference type="InParanoid" id="A0A2I4AZN6"/>
<dbReference type="KEGG" id="alim:106515613"/>
<feature type="transmembrane region" description="Helical" evidence="6">
    <location>
        <begin position="102"/>
        <end position="126"/>
    </location>
</feature>
<dbReference type="STRING" id="52670.A0A2I4AZN6"/>
<feature type="compositionally biased region" description="Basic and acidic residues" evidence="5">
    <location>
        <begin position="7"/>
        <end position="26"/>
    </location>
</feature>
<comment type="subcellular location">
    <subcellularLocation>
        <location evidence="1">Membrane</location>
        <topology evidence="1">Multi-pass membrane protein</topology>
    </subcellularLocation>
</comment>
<dbReference type="CTD" id="8082"/>
<dbReference type="PANTHER" id="PTHR15260">
    <property type="entry name" value="SARCOSPAN"/>
    <property type="match status" value="1"/>
</dbReference>
<organism evidence="7 8">
    <name type="scientific">Austrofundulus limnaeus</name>
    <name type="common">Annual killifish</name>
    <dbReference type="NCBI Taxonomy" id="52670"/>
    <lineage>
        <taxon>Eukaryota</taxon>
        <taxon>Metazoa</taxon>
        <taxon>Chordata</taxon>
        <taxon>Craniata</taxon>
        <taxon>Vertebrata</taxon>
        <taxon>Euteleostomi</taxon>
        <taxon>Actinopterygii</taxon>
        <taxon>Neopterygii</taxon>
        <taxon>Teleostei</taxon>
        <taxon>Neoteleostei</taxon>
        <taxon>Acanthomorphata</taxon>
        <taxon>Ovalentaria</taxon>
        <taxon>Atherinomorphae</taxon>
        <taxon>Cyprinodontiformes</taxon>
        <taxon>Rivulidae</taxon>
        <taxon>Austrofundulus</taxon>
    </lineage>
</organism>
<evidence type="ECO:0000256" key="4">
    <source>
        <dbReference type="ARBA" id="ARBA00023136"/>
    </source>
</evidence>
<reference evidence="8" key="1">
    <citation type="submission" date="2025-08" db="UniProtKB">
        <authorList>
            <consortium name="RefSeq"/>
        </authorList>
    </citation>
    <scope>IDENTIFICATION</scope>
</reference>
<feature type="transmembrane region" description="Helical" evidence="6">
    <location>
        <begin position="72"/>
        <end position="90"/>
    </location>
</feature>
<keyword evidence="3 6" id="KW-1133">Transmembrane helix</keyword>
<sequence length="224" mass="24784">MGQGQKGSKDKKESKKTRDDSPAPEDGHKCRVCRFPLLVALLQLLLGVAVAAVAFLMLAISPSLLARETPHWAGIILCLVSILGFILYCINYQPDERSSLQFIVKLLYFILCTTGLVISVLVVAFAGHHHSQTSSLTCEQEGGDCVCVLDQVDPIARTFVYKEVSDCGWITGTLPFYFLIQIILNLAQALVCAMGAFIMWKHRYQVFFSGLQIGSPSTKKWQKV</sequence>
<dbReference type="AlphaFoldDB" id="A0A2I4AZN6"/>
<gene>
    <name evidence="8" type="primary">sspn</name>
</gene>
<dbReference type="Proteomes" id="UP000192220">
    <property type="component" value="Unplaced"/>
</dbReference>
<protein>
    <submittedName>
        <fullName evidence="8">Sarcospan</fullName>
    </submittedName>
</protein>
<proteinExistence type="predicted"/>
<evidence type="ECO:0000256" key="3">
    <source>
        <dbReference type="ARBA" id="ARBA00022989"/>
    </source>
</evidence>
<feature type="transmembrane region" description="Helical" evidence="6">
    <location>
        <begin position="176"/>
        <end position="200"/>
    </location>
</feature>
<dbReference type="OrthoDB" id="10027693at2759"/>
<dbReference type="GO" id="GO:0042383">
    <property type="term" value="C:sarcolemma"/>
    <property type="evidence" value="ECO:0007669"/>
    <property type="project" value="TreeGrafter"/>
</dbReference>
<evidence type="ECO:0000256" key="6">
    <source>
        <dbReference type="SAM" id="Phobius"/>
    </source>
</evidence>
<dbReference type="RefSeq" id="XP_013860956.1">
    <property type="nucleotide sequence ID" value="XM_014005502.1"/>
</dbReference>
<feature type="transmembrane region" description="Helical" evidence="6">
    <location>
        <begin position="37"/>
        <end position="60"/>
    </location>
</feature>
<name>A0A2I4AZN6_AUSLI</name>
<evidence type="ECO:0000313" key="7">
    <source>
        <dbReference type="Proteomes" id="UP000192220"/>
    </source>
</evidence>